<dbReference type="Pfam" id="PF12730">
    <property type="entry name" value="ABC2_membrane_4"/>
    <property type="match status" value="1"/>
</dbReference>
<accession>A0ABN6SG44</accession>
<name>A0ABN6SG44_9BIFI</name>
<proteinExistence type="predicted"/>
<dbReference type="Proteomes" id="UP001321748">
    <property type="component" value="Chromosome"/>
</dbReference>
<feature type="transmembrane region" description="Helical" evidence="1">
    <location>
        <begin position="184"/>
        <end position="206"/>
    </location>
</feature>
<reference evidence="2 3" key="1">
    <citation type="journal article" date="2023" name="Microbiol. Spectr.">
        <title>Symbiosis of Carpenter Bees with Uncharacterized Lactic Acid Bacteria Showing NAD Auxotrophy.</title>
        <authorList>
            <person name="Kawasaki S."/>
            <person name="Ozawa K."/>
            <person name="Mori T."/>
            <person name="Yamamoto A."/>
            <person name="Ito M."/>
            <person name="Ohkuma M."/>
            <person name="Sakamoto M."/>
            <person name="Matsutani M."/>
        </authorList>
    </citation>
    <scope>NUCLEOTIDE SEQUENCE [LARGE SCALE GENOMIC DNA]</scope>
    <source>
        <strain evidence="2 3">KimH</strain>
    </source>
</reference>
<dbReference type="PANTHER" id="PTHR37305:SF1">
    <property type="entry name" value="MEMBRANE PROTEIN"/>
    <property type="match status" value="1"/>
</dbReference>
<dbReference type="PANTHER" id="PTHR37305">
    <property type="entry name" value="INTEGRAL MEMBRANE PROTEIN-RELATED"/>
    <property type="match status" value="1"/>
</dbReference>
<keyword evidence="1" id="KW-0472">Membrane</keyword>
<feature type="transmembrane region" description="Helical" evidence="1">
    <location>
        <begin position="155"/>
        <end position="177"/>
    </location>
</feature>
<gene>
    <name evidence="2" type="ORF">KIMH_10700</name>
</gene>
<evidence type="ECO:0000256" key="1">
    <source>
        <dbReference type="SAM" id="Phobius"/>
    </source>
</evidence>
<keyword evidence="3" id="KW-1185">Reference proteome</keyword>
<keyword evidence="1" id="KW-1133">Transmembrane helix</keyword>
<evidence type="ECO:0000313" key="2">
    <source>
        <dbReference type="EMBL" id="BDR54959.1"/>
    </source>
</evidence>
<keyword evidence="1" id="KW-0812">Transmembrane</keyword>
<dbReference type="RefSeq" id="WP_317642464.1">
    <property type="nucleotide sequence ID" value="NZ_AP026800.1"/>
</dbReference>
<feature type="transmembrane region" description="Helical" evidence="1">
    <location>
        <begin position="111"/>
        <end position="135"/>
    </location>
</feature>
<organism evidence="2 3">
    <name type="scientific">Bombiscardovia apis</name>
    <dbReference type="NCBI Taxonomy" id="2932182"/>
    <lineage>
        <taxon>Bacteria</taxon>
        <taxon>Bacillati</taxon>
        <taxon>Actinomycetota</taxon>
        <taxon>Actinomycetes</taxon>
        <taxon>Bifidobacteriales</taxon>
        <taxon>Bifidobacteriaceae</taxon>
        <taxon>Bombiscardovia</taxon>
    </lineage>
</organism>
<feature type="transmembrane region" description="Helical" evidence="1">
    <location>
        <begin position="231"/>
        <end position="253"/>
    </location>
</feature>
<dbReference type="EMBL" id="AP026800">
    <property type="protein sequence ID" value="BDR54959.1"/>
    <property type="molecule type" value="Genomic_DNA"/>
</dbReference>
<sequence>MINQMRADLYRQSRTKGLYILLALTIALSVLITASKQVGGVMVTDEDLGKQMTEMTQMSWSALTGVKAMTMSSSLLMYFYIGLFVIVVGYEFSQKTYKNTLISGISRLQFIAAKYVVLLVDLLVLSAIYYAASIITSLIAGRGIGESWGTLLSDTAVMTIAIAFFMSVIFSLAIILLMATGSTIIPAVFVIIWPIAVAMLTFFAHWSWLKYVDFVTVAQNVSLSIITSSQLWPYIGVSLGILALTIVGSALIIRNKEL</sequence>
<feature type="transmembrane region" description="Helical" evidence="1">
    <location>
        <begin position="64"/>
        <end position="90"/>
    </location>
</feature>
<evidence type="ECO:0000313" key="3">
    <source>
        <dbReference type="Proteomes" id="UP001321748"/>
    </source>
</evidence>
<protein>
    <submittedName>
        <fullName evidence="2">ABC transporter</fullName>
    </submittedName>
</protein>